<dbReference type="Proteomes" id="UP000215137">
    <property type="component" value="Chromosome"/>
</dbReference>
<dbReference type="AlphaFoldDB" id="A0A248TFW1"/>
<dbReference type="SMART" id="SM00855">
    <property type="entry name" value="PGAM"/>
    <property type="match status" value="1"/>
</dbReference>
<proteinExistence type="predicted"/>
<dbReference type="OrthoDB" id="512570at2"/>
<keyword evidence="2" id="KW-1185">Reference proteome</keyword>
<evidence type="ECO:0000313" key="1">
    <source>
        <dbReference type="EMBL" id="ASV67073.1"/>
    </source>
</evidence>
<dbReference type="PANTHER" id="PTHR48100">
    <property type="entry name" value="BROAD-SPECIFICITY PHOSPHATASE YOR283W-RELATED"/>
    <property type="match status" value="1"/>
</dbReference>
<protein>
    <submittedName>
        <fullName evidence="1">Histidine phosphatase family protein</fullName>
    </submittedName>
</protein>
<dbReference type="InterPro" id="IPR013078">
    <property type="entry name" value="His_Pase_superF_clade-1"/>
</dbReference>
<sequence>MKEIYIVRHCQATGQAPDAELTTTGQQQAEELKAFLQDMPIDRILSSPFLRATQTIEPLAENIGVTVEVDKRLSERVLSTTSLDDWQDKLKATFDDLDLYFAGGESSRQAMDRISQVVEEIRSSEAERTIIVAHGNIIVLLLKQYHASFGFDEWKELSNPDVYRLREKPRGFSVERIWVR</sequence>
<dbReference type="Gene3D" id="3.40.50.1240">
    <property type="entry name" value="Phosphoglycerate mutase-like"/>
    <property type="match status" value="1"/>
</dbReference>
<dbReference type="InterPro" id="IPR029033">
    <property type="entry name" value="His_PPase_superfam"/>
</dbReference>
<dbReference type="GO" id="GO:0016791">
    <property type="term" value="F:phosphatase activity"/>
    <property type="evidence" value="ECO:0007669"/>
    <property type="project" value="TreeGrafter"/>
</dbReference>
<reference evidence="1 2" key="1">
    <citation type="submission" date="2017-08" db="EMBL/GenBank/DDBJ databases">
        <title>Complete Genome Sequence of Bacillus kochii Oregon-R-modENCODE STRAIN BDGP4, isolated from Drosophila melanogaster gut.</title>
        <authorList>
            <person name="Wan K.H."/>
            <person name="Yu C."/>
            <person name="Park S."/>
            <person name="Hammonds A.S."/>
            <person name="Booth B.W."/>
            <person name="Celniker S.E."/>
        </authorList>
    </citation>
    <scope>NUCLEOTIDE SEQUENCE [LARGE SCALE GENOMIC DNA]</scope>
    <source>
        <strain evidence="1 2">BDGP4</strain>
    </source>
</reference>
<dbReference type="KEGG" id="bko:CKF48_06855"/>
<dbReference type="PANTHER" id="PTHR48100:SF1">
    <property type="entry name" value="HISTIDINE PHOSPHATASE FAMILY PROTEIN-RELATED"/>
    <property type="match status" value="1"/>
</dbReference>
<dbReference type="SUPFAM" id="SSF53254">
    <property type="entry name" value="Phosphoglycerate mutase-like"/>
    <property type="match status" value="1"/>
</dbReference>
<dbReference type="InterPro" id="IPR050275">
    <property type="entry name" value="PGM_Phosphatase"/>
</dbReference>
<accession>A0A248TFW1</accession>
<dbReference type="PIRSF" id="PIRSF000709">
    <property type="entry name" value="6PFK_2-Ptase"/>
    <property type="match status" value="1"/>
</dbReference>
<name>A0A248TFW1_9BACI</name>
<dbReference type="RefSeq" id="WP_095370648.1">
    <property type="nucleotide sequence ID" value="NZ_CP022983.1"/>
</dbReference>
<dbReference type="GO" id="GO:0005737">
    <property type="term" value="C:cytoplasm"/>
    <property type="evidence" value="ECO:0007669"/>
    <property type="project" value="TreeGrafter"/>
</dbReference>
<gene>
    <name evidence="1" type="ORF">CKF48_06855</name>
</gene>
<dbReference type="EMBL" id="CP022983">
    <property type="protein sequence ID" value="ASV67073.1"/>
    <property type="molecule type" value="Genomic_DNA"/>
</dbReference>
<dbReference type="Pfam" id="PF00300">
    <property type="entry name" value="His_Phos_1"/>
    <property type="match status" value="1"/>
</dbReference>
<organism evidence="1 2">
    <name type="scientific">Cytobacillus kochii</name>
    <dbReference type="NCBI Taxonomy" id="859143"/>
    <lineage>
        <taxon>Bacteria</taxon>
        <taxon>Bacillati</taxon>
        <taxon>Bacillota</taxon>
        <taxon>Bacilli</taxon>
        <taxon>Bacillales</taxon>
        <taxon>Bacillaceae</taxon>
        <taxon>Cytobacillus</taxon>
    </lineage>
</organism>
<evidence type="ECO:0000313" key="2">
    <source>
        <dbReference type="Proteomes" id="UP000215137"/>
    </source>
</evidence>
<dbReference type="CDD" id="cd07067">
    <property type="entry name" value="HP_PGM_like"/>
    <property type="match status" value="1"/>
</dbReference>